<evidence type="ECO:0000313" key="8">
    <source>
        <dbReference type="EMBL" id="GAA2209121.1"/>
    </source>
</evidence>
<accession>A0ABP5PDH2</accession>
<keyword evidence="3" id="KW-0731">Sigma factor</keyword>
<sequence length="204" mass="22832">MIDEVTGRPAGSELDPELDSELIRRSEQVPELFADLFDRHAAALRRYVARRLGDSLADDVVSDTFLTAFRRRRHYDAAHPDARPWLYGIAARLILRHRRVEVRLYRALARTGVDELTEPYADRVDDRVAAEQAGLAAALAALPAADREVLLLVAWADMSYDDVARALDIPIGTVRSRLHRARARTRRALGGSDPTTAREEPIDG</sequence>
<proteinExistence type="inferred from homology"/>
<dbReference type="SUPFAM" id="SSF88659">
    <property type="entry name" value="Sigma3 and sigma4 domains of RNA polymerase sigma factors"/>
    <property type="match status" value="1"/>
</dbReference>
<organism evidence="8 9">
    <name type="scientific">Nonomuraea monospora</name>
    <dbReference type="NCBI Taxonomy" id="568818"/>
    <lineage>
        <taxon>Bacteria</taxon>
        <taxon>Bacillati</taxon>
        <taxon>Actinomycetota</taxon>
        <taxon>Actinomycetes</taxon>
        <taxon>Streptosporangiales</taxon>
        <taxon>Streptosporangiaceae</taxon>
        <taxon>Nonomuraea</taxon>
    </lineage>
</organism>
<dbReference type="InterPro" id="IPR014284">
    <property type="entry name" value="RNA_pol_sigma-70_dom"/>
</dbReference>
<keyword evidence="9" id="KW-1185">Reference proteome</keyword>
<comment type="caution">
    <text evidence="8">The sequence shown here is derived from an EMBL/GenBank/DDBJ whole genome shotgun (WGS) entry which is preliminary data.</text>
</comment>
<evidence type="ECO:0000256" key="3">
    <source>
        <dbReference type="ARBA" id="ARBA00023082"/>
    </source>
</evidence>
<dbReference type="EMBL" id="BAAAQX010000011">
    <property type="protein sequence ID" value="GAA2209121.1"/>
    <property type="molecule type" value="Genomic_DNA"/>
</dbReference>
<name>A0ABP5PDH2_9ACTN</name>
<dbReference type="InterPro" id="IPR013325">
    <property type="entry name" value="RNA_pol_sigma_r2"/>
</dbReference>
<dbReference type="Gene3D" id="1.10.10.10">
    <property type="entry name" value="Winged helix-like DNA-binding domain superfamily/Winged helix DNA-binding domain"/>
    <property type="match status" value="1"/>
</dbReference>
<dbReference type="Pfam" id="PF04542">
    <property type="entry name" value="Sigma70_r2"/>
    <property type="match status" value="1"/>
</dbReference>
<evidence type="ECO:0000256" key="2">
    <source>
        <dbReference type="ARBA" id="ARBA00023015"/>
    </source>
</evidence>
<dbReference type="InterPro" id="IPR039425">
    <property type="entry name" value="RNA_pol_sigma-70-like"/>
</dbReference>
<evidence type="ECO:0000256" key="4">
    <source>
        <dbReference type="ARBA" id="ARBA00023163"/>
    </source>
</evidence>
<feature type="domain" description="RNA polymerase sigma factor 70 region 4 type 2" evidence="7">
    <location>
        <begin position="135"/>
        <end position="184"/>
    </location>
</feature>
<dbReference type="PANTHER" id="PTHR43133:SF25">
    <property type="entry name" value="RNA POLYMERASE SIGMA FACTOR RFAY-RELATED"/>
    <property type="match status" value="1"/>
</dbReference>
<dbReference type="InterPro" id="IPR013324">
    <property type="entry name" value="RNA_pol_sigma_r3/r4-like"/>
</dbReference>
<dbReference type="InterPro" id="IPR036388">
    <property type="entry name" value="WH-like_DNA-bd_sf"/>
</dbReference>
<reference evidence="9" key="1">
    <citation type="journal article" date="2019" name="Int. J. Syst. Evol. Microbiol.">
        <title>The Global Catalogue of Microorganisms (GCM) 10K type strain sequencing project: providing services to taxonomists for standard genome sequencing and annotation.</title>
        <authorList>
            <consortium name="The Broad Institute Genomics Platform"/>
            <consortium name="The Broad Institute Genome Sequencing Center for Infectious Disease"/>
            <person name="Wu L."/>
            <person name="Ma J."/>
        </authorList>
    </citation>
    <scope>NUCLEOTIDE SEQUENCE [LARGE SCALE GENOMIC DNA]</scope>
    <source>
        <strain evidence="9">JCM 16114</strain>
    </source>
</reference>
<dbReference type="Gene3D" id="1.10.1740.10">
    <property type="match status" value="1"/>
</dbReference>
<dbReference type="SUPFAM" id="SSF88946">
    <property type="entry name" value="Sigma2 domain of RNA polymerase sigma factors"/>
    <property type="match status" value="1"/>
</dbReference>
<keyword evidence="2" id="KW-0805">Transcription regulation</keyword>
<gene>
    <name evidence="8" type="ORF">GCM10009850_045790</name>
</gene>
<dbReference type="RefSeq" id="WP_344477925.1">
    <property type="nucleotide sequence ID" value="NZ_BAAAQX010000011.1"/>
</dbReference>
<dbReference type="PANTHER" id="PTHR43133">
    <property type="entry name" value="RNA POLYMERASE ECF-TYPE SIGMA FACTO"/>
    <property type="match status" value="1"/>
</dbReference>
<keyword evidence="4" id="KW-0804">Transcription</keyword>
<comment type="similarity">
    <text evidence="1">Belongs to the sigma-70 factor family. ECF subfamily.</text>
</comment>
<evidence type="ECO:0000259" key="6">
    <source>
        <dbReference type="Pfam" id="PF04542"/>
    </source>
</evidence>
<evidence type="ECO:0000256" key="1">
    <source>
        <dbReference type="ARBA" id="ARBA00010641"/>
    </source>
</evidence>
<evidence type="ECO:0000256" key="5">
    <source>
        <dbReference type="SAM" id="MobiDB-lite"/>
    </source>
</evidence>
<evidence type="ECO:0000259" key="7">
    <source>
        <dbReference type="Pfam" id="PF08281"/>
    </source>
</evidence>
<dbReference type="Pfam" id="PF08281">
    <property type="entry name" value="Sigma70_r4_2"/>
    <property type="match status" value="1"/>
</dbReference>
<dbReference type="Proteomes" id="UP001499843">
    <property type="component" value="Unassembled WGS sequence"/>
</dbReference>
<dbReference type="NCBIfam" id="TIGR02937">
    <property type="entry name" value="sigma70-ECF"/>
    <property type="match status" value="1"/>
</dbReference>
<feature type="domain" description="RNA polymerase sigma-70 region 2" evidence="6">
    <location>
        <begin position="36"/>
        <end position="100"/>
    </location>
</feature>
<dbReference type="InterPro" id="IPR013249">
    <property type="entry name" value="RNA_pol_sigma70_r4_t2"/>
</dbReference>
<feature type="region of interest" description="Disordered" evidence="5">
    <location>
        <begin position="185"/>
        <end position="204"/>
    </location>
</feature>
<evidence type="ECO:0000313" key="9">
    <source>
        <dbReference type="Proteomes" id="UP001499843"/>
    </source>
</evidence>
<protein>
    <submittedName>
        <fullName evidence="8">RNA polymerase sigma factor</fullName>
    </submittedName>
</protein>
<dbReference type="InterPro" id="IPR007627">
    <property type="entry name" value="RNA_pol_sigma70_r2"/>
</dbReference>